<gene>
    <name evidence="5" type="ORF">KP509_32G038500</name>
</gene>
<accession>A0A8T2QSY0</accession>
<evidence type="ECO:0000256" key="1">
    <source>
        <dbReference type="PROSITE-ProRule" id="PRU00076"/>
    </source>
</evidence>
<dbReference type="AlphaFoldDB" id="A0A8T2QSY0"/>
<evidence type="ECO:0000259" key="4">
    <source>
        <dbReference type="PROSITE" id="PS50026"/>
    </source>
</evidence>
<keyword evidence="1" id="KW-0245">EGF-like domain</keyword>
<reference evidence="5" key="1">
    <citation type="submission" date="2021-08" db="EMBL/GenBank/DDBJ databases">
        <title>WGS assembly of Ceratopteris richardii.</title>
        <authorList>
            <person name="Marchant D.B."/>
            <person name="Chen G."/>
            <person name="Jenkins J."/>
            <person name="Shu S."/>
            <person name="Leebens-Mack J."/>
            <person name="Grimwood J."/>
            <person name="Schmutz J."/>
            <person name="Soltis P."/>
            <person name="Soltis D."/>
            <person name="Chen Z.-H."/>
        </authorList>
    </citation>
    <scope>NUCLEOTIDE SEQUENCE</scope>
    <source>
        <strain evidence="5">Whitten #5841</strain>
        <tissue evidence="5">Leaf</tissue>
    </source>
</reference>
<evidence type="ECO:0000313" key="6">
    <source>
        <dbReference type="Proteomes" id="UP000825935"/>
    </source>
</evidence>
<keyword evidence="2" id="KW-0812">Transmembrane</keyword>
<feature type="transmembrane region" description="Helical" evidence="2">
    <location>
        <begin position="177"/>
        <end position="196"/>
    </location>
</feature>
<evidence type="ECO:0000256" key="2">
    <source>
        <dbReference type="SAM" id="Phobius"/>
    </source>
</evidence>
<dbReference type="EMBL" id="CM035437">
    <property type="protein sequence ID" value="KAH7287109.1"/>
    <property type="molecule type" value="Genomic_DNA"/>
</dbReference>
<comment type="caution">
    <text evidence="5">The sequence shown here is derived from an EMBL/GenBank/DDBJ whole genome shotgun (WGS) entry which is preliminary data.</text>
</comment>
<feature type="signal peptide" evidence="3">
    <location>
        <begin position="1"/>
        <end position="26"/>
    </location>
</feature>
<keyword evidence="2" id="KW-0472">Membrane</keyword>
<dbReference type="InterPro" id="IPR000742">
    <property type="entry name" value="EGF"/>
</dbReference>
<feature type="disulfide bond" evidence="1">
    <location>
        <begin position="100"/>
        <end position="109"/>
    </location>
</feature>
<dbReference type="PROSITE" id="PS01186">
    <property type="entry name" value="EGF_2"/>
    <property type="match status" value="1"/>
</dbReference>
<keyword evidence="1" id="KW-1015">Disulfide bond</keyword>
<feature type="chain" id="PRO_5035893900" description="EGF-like domain-containing protein" evidence="3">
    <location>
        <begin position="27"/>
        <end position="239"/>
    </location>
</feature>
<dbReference type="PROSITE" id="PS50026">
    <property type="entry name" value="EGF_3"/>
    <property type="match status" value="2"/>
</dbReference>
<evidence type="ECO:0000313" key="5">
    <source>
        <dbReference type="EMBL" id="KAH7287109.1"/>
    </source>
</evidence>
<dbReference type="SUPFAM" id="SSF57196">
    <property type="entry name" value="EGF/Laminin"/>
    <property type="match status" value="1"/>
</dbReference>
<dbReference type="SMART" id="SM00181">
    <property type="entry name" value="EGF"/>
    <property type="match status" value="2"/>
</dbReference>
<feature type="domain" description="EGF-like" evidence="4">
    <location>
        <begin position="78"/>
        <end position="110"/>
    </location>
</feature>
<keyword evidence="3" id="KW-0732">Signal</keyword>
<name>A0A8T2QSY0_CERRI</name>
<dbReference type="PROSITE" id="PS00022">
    <property type="entry name" value="EGF_1"/>
    <property type="match status" value="1"/>
</dbReference>
<keyword evidence="2" id="KW-1133">Transmembrane helix</keyword>
<keyword evidence="6" id="KW-1185">Reference proteome</keyword>
<proteinExistence type="predicted"/>
<feature type="domain" description="EGF-like" evidence="4">
    <location>
        <begin position="112"/>
        <end position="147"/>
    </location>
</feature>
<dbReference type="Proteomes" id="UP000825935">
    <property type="component" value="Chromosome 32"/>
</dbReference>
<sequence>MACILLPRRNSLILLLPIFLAVISRAQECDPQCKTANCDSDGVCICEVPKNSSMLQGDRPFLGGPFCDIPRTMCDGTNSFWCENGICNEIIQGENYTCTCNEGFAGEHCELEGIPCGDSFCYHSGQCVEAEGLCDCPAAWRGSPDCSSPSNNSPTPIVDSEPVKVAPKRNSSLNTPAVLMGIFVAVAVSVGLICLVRSLRKRSAATTEFHKLQQVQMRGFIEEDEEAFSRAPLSKAEIA</sequence>
<evidence type="ECO:0000256" key="3">
    <source>
        <dbReference type="SAM" id="SignalP"/>
    </source>
</evidence>
<organism evidence="5 6">
    <name type="scientific">Ceratopteris richardii</name>
    <name type="common">Triangle waterfern</name>
    <dbReference type="NCBI Taxonomy" id="49495"/>
    <lineage>
        <taxon>Eukaryota</taxon>
        <taxon>Viridiplantae</taxon>
        <taxon>Streptophyta</taxon>
        <taxon>Embryophyta</taxon>
        <taxon>Tracheophyta</taxon>
        <taxon>Polypodiopsida</taxon>
        <taxon>Polypodiidae</taxon>
        <taxon>Polypodiales</taxon>
        <taxon>Pteridineae</taxon>
        <taxon>Pteridaceae</taxon>
        <taxon>Parkerioideae</taxon>
        <taxon>Ceratopteris</taxon>
    </lineage>
</organism>
<comment type="caution">
    <text evidence="1">Lacks conserved residue(s) required for the propagation of feature annotation.</text>
</comment>
<dbReference type="Gene3D" id="2.10.25.10">
    <property type="entry name" value="Laminin"/>
    <property type="match status" value="1"/>
</dbReference>
<dbReference type="OrthoDB" id="283575at2759"/>
<protein>
    <recommendedName>
        <fullName evidence="4">EGF-like domain-containing protein</fullName>
    </recommendedName>
</protein>